<evidence type="ECO:0000256" key="2">
    <source>
        <dbReference type="ARBA" id="ARBA00022692"/>
    </source>
</evidence>
<evidence type="ECO:0000259" key="7">
    <source>
        <dbReference type="Pfam" id="PF08044"/>
    </source>
</evidence>
<dbReference type="AlphaFoldDB" id="A0A229SN97"/>
<name>A0A229SN97_9PSEU</name>
<keyword evidence="2 5" id="KW-0812">Transmembrane</keyword>
<evidence type="ECO:0000256" key="4">
    <source>
        <dbReference type="ARBA" id="ARBA00023136"/>
    </source>
</evidence>
<feature type="domain" description="DUF1707" evidence="7">
    <location>
        <begin position="6"/>
        <end position="58"/>
    </location>
</feature>
<sequence length="182" mass="19628">MESDELRIGTAEREEAARLLADHFGMGRITPDEYETRVTDAYAATTLGDLRPLFRDLPPPHPGFFGPPPLYARPTLQMPVYAPAADPYAPPVTMQYASPVPMPYAPPMPMPYSPRSKTVAGVLQIVLPCGVGRFYTGQVGLGLLQLFVVVITAGFGALWPVIDGILLLANGGLDAQGRPLRP</sequence>
<dbReference type="Pfam" id="PF08044">
    <property type="entry name" value="DUF1707"/>
    <property type="match status" value="1"/>
</dbReference>
<dbReference type="InterPro" id="IPR012551">
    <property type="entry name" value="DUF1707_SHOCT-like"/>
</dbReference>
<feature type="domain" description="TM2" evidence="6">
    <location>
        <begin position="114"/>
        <end position="165"/>
    </location>
</feature>
<keyword evidence="9" id="KW-1185">Reference proteome</keyword>
<accession>A0A229SN97</accession>
<proteinExistence type="predicted"/>
<dbReference type="Pfam" id="PF05154">
    <property type="entry name" value="TM2"/>
    <property type="match status" value="1"/>
</dbReference>
<dbReference type="InterPro" id="IPR007829">
    <property type="entry name" value="TM2"/>
</dbReference>
<dbReference type="Proteomes" id="UP000215199">
    <property type="component" value="Unassembled WGS sequence"/>
</dbReference>
<feature type="transmembrane region" description="Helical" evidence="5">
    <location>
        <begin position="142"/>
        <end position="169"/>
    </location>
</feature>
<comment type="caution">
    <text evidence="8">The sequence shown here is derived from an EMBL/GenBank/DDBJ whole genome shotgun (WGS) entry which is preliminary data.</text>
</comment>
<dbReference type="OrthoDB" id="2004788at2"/>
<dbReference type="RefSeq" id="WP_093953387.1">
    <property type="nucleotide sequence ID" value="NZ_NMUL01000064.1"/>
</dbReference>
<evidence type="ECO:0000256" key="1">
    <source>
        <dbReference type="ARBA" id="ARBA00004141"/>
    </source>
</evidence>
<protein>
    <submittedName>
        <fullName evidence="8">Uncharacterized protein</fullName>
    </submittedName>
</protein>
<evidence type="ECO:0000313" key="9">
    <source>
        <dbReference type="Proteomes" id="UP000215199"/>
    </source>
</evidence>
<evidence type="ECO:0000256" key="5">
    <source>
        <dbReference type="SAM" id="Phobius"/>
    </source>
</evidence>
<evidence type="ECO:0000259" key="6">
    <source>
        <dbReference type="Pfam" id="PF05154"/>
    </source>
</evidence>
<comment type="subcellular location">
    <subcellularLocation>
        <location evidence="1">Membrane</location>
        <topology evidence="1">Multi-pass membrane protein</topology>
    </subcellularLocation>
</comment>
<keyword evidence="3 5" id="KW-1133">Transmembrane helix</keyword>
<dbReference type="GO" id="GO:0016020">
    <property type="term" value="C:membrane"/>
    <property type="evidence" value="ECO:0007669"/>
    <property type="project" value="UniProtKB-SubCell"/>
</dbReference>
<keyword evidence="4 5" id="KW-0472">Membrane</keyword>
<evidence type="ECO:0000313" key="8">
    <source>
        <dbReference type="EMBL" id="OXM60244.1"/>
    </source>
</evidence>
<reference evidence="9" key="1">
    <citation type="submission" date="2017-07" db="EMBL/GenBank/DDBJ databases">
        <title>Comparative genome mining reveals phylogenetic distribution patterns of secondary metabolites in Amycolatopsis.</title>
        <authorList>
            <person name="Adamek M."/>
            <person name="Alanjary M."/>
            <person name="Sales-Ortells H."/>
            <person name="Goodfellow M."/>
            <person name="Bull A.T."/>
            <person name="Kalinowski J."/>
            <person name="Ziemert N."/>
        </authorList>
    </citation>
    <scope>NUCLEOTIDE SEQUENCE [LARGE SCALE GENOMIC DNA]</scope>
    <source>
        <strain evidence="9">H5</strain>
    </source>
</reference>
<dbReference type="EMBL" id="NMUL01000064">
    <property type="protein sequence ID" value="OXM60244.1"/>
    <property type="molecule type" value="Genomic_DNA"/>
</dbReference>
<gene>
    <name evidence="8" type="ORF">CF165_43240</name>
</gene>
<organism evidence="8 9">
    <name type="scientific">Amycolatopsis vastitatis</name>
    <dbReference type="NCBI Taxonomy" id="1905142"/>
    <lineage>
        <taxon>Bacteria</taxon>
        <taxon>Bacillati</taxon>
        <taxon>Actinomycetota</taxon>
        <taxon>Actinomycetes</taxon>
        <taxon>Pseudonocardiales</taxon>
        <taxon>Pseudonocardiaceae</taxon>
        <taxon>Amycolatopsis</taxon>
    </lineage>
</organism>
<evidence type="ECO:0000256" key="3">
    <source>
        <dbReference type="ARBA" id="ARBA00022989"/>
    </source>
</evidence>